<comment type="catalytic activity">
    <reaction evidence="3">
        <text>a 1,2-diacyl-sn-glycero-3-phospho-(1D-myo-inositol 4-phosphate) + H2O = a 1,2-diacyl-sn-glycero-3-phospho-(1D-myo-inositol) + phosphate</text>
        <dbReference type="Rhea" id="RHEA:55652"/>
        <dbReference type="ChEBI" id="CHEBI:15377"/>
        <dbReference type="ChEBI" id="CHEBI:43474"/>
        <dbReference type="ChEBI" id="CHEBI:57880"/>
        <dbReference type="ChEBI" id="CHEBI:58178"/>
    </reaction>
    <physiologicalReaction direction="left-to-right" evidence="3">
        <dbReference type="Rhea" id="RHEA:55653"/>
    </physiologicalReaction>
</comment>
<evidence type="ECO:0000256" key="4">
    <source>
        <dbReference type="ARBA" id="ARBA00040795"/>
    </source>
</evidence>
<dbReference type="EC" id="3.1.3.64" evidence="1"/>
<organism evidence="9 10">
    <name type="scientific">Acrobeloides nanus</name>
    <dbReference type="NCBI Taxonomy" id="290746"/>
    <lineage>
        <taxon>Eukaryota</taxon>
        <taxon>Metazoa</taxon>
        <taxon>Ecdysozoa</taxon>
        <taxon>Nematoda</taxon>
        <taxon>Chromadorea</taxon>
        <taxon>Rhabditida</taxon>
        <taxon>Tylenchina</taxon>
        <taxon>Cephalobomorpha</taxon>
        <taxon>Cephaloboidea</taxon>
        <taxon>Cephalobidae</taxon>
        <taxon>Acrobeloides</taxon>
    </lineage>
</organism>
<evidence type="ECO:0000259" key="8">
    <source>
        <dbReference type="PROSITE" id="PS50275"/>
    </source>
</evidence>
<evidence type="ECO:0000256" key="6">
    <source>
        <dbReference type="ARBA" id="ARBA00041911"/>
    </source>
</evidence>
<dbReference type="GO" id="GO:0005783">
    <property type="term" value="C:endoplasmic reticulum"/>
    <property type="evidence" value="ECO:0007669"/>
    <property type="project" value="TreeGrafter"/>
</dbReference>
<keyword evidence="7" id="KW-0472">Membrane</keyword>
<comment type="catalytic activity">
    <reaction evidence="2">
        <text>a 1,2-diacyl-sn-glycero-3-phospho-(1D-myo-inositol-3-phosphate) + H2O = a 1,2-diacyl-sn-glycero-3-phospho-(1D-myo-inositol) + phosphate</text>
        <dbReference type="Rhea" id="RHEA:12316"/>
        <dbReference type="ChEBI" id="CHEBI:15377"/>
        <dbReference type="ChEBI" id="CHEBI:43474"/>
        <dbReference type="ChEBI" id="CHEBI:57880"/>
        <dbReference type="ChEBI" id="CHEBI:58088"/>
        <dbReference type="EC" id="3.1.3.64"/>
    </reaction>
    <physiologicalReaction direction="left-to-right" evidence="2">
        <dbReference type="Rhea" id="RHEA:12317"/>
    </physiologicalReaction>
</comment>
<accession>A0A914CH42</accession>
<dbReference type="InterPro" id="IPR002013">
    <property type="entry name" value="SAC_dom"/>
</dbReference>
<evidence type="ECO:0000256" key="2">
    <source>
        <dbReference type="ARBA" id="ARBA00036631"/>
    </source>
</evidence>
<dbReference type="WBParaSite" id="ACRNAN_scaffold1061.g17567.t1">
    <property type="protein sequence ID" value="ACRNAN_scaffold1061.g17567.t1"/>
    <property type="gene ID" value="ACRNAN_scaffold1061.g17567"/>
</dbReference>
<sequence>MSSTADVYERFNLYSLPDTFYLEPRDKYGVVASNTYLEIDRNLGDVNIRRSTDFPIPVVEADVQPIYGIVGVIRLVSGNYLIVIKRAELVGTINNSEIYHITETDIIPYKKTTLHLTERQAWFNRHFLEMIHLVLATGGFYYSTTFDLTHSLQWLSESATPTFKQLPMIERANPRFVWNRHLCAPFSSSVELSRYALPIMHGFVGIRSCIIRGSSFKLALISRRSIHRAGVRFYMRGTDSMGHSANFIETEQILEFEKSGGKPGKRALTSFIQMRGSIPLYWSQKPNLRWQPLPTMKPADDQLDAYVRHMRLQHQIYGGKHVIVNLVNTKGREKRIGGELERVIHVANLDFARYVGFDFHREVQSLNWDRLSILKDMLAPELVDFGFFYSAIDNPSDVRFQLGFFRTNCMDCLDRTNVVQAMLAKESLRNQLFFLGIIDNPNLDLDVLEDFSHIFKNLWADNGDECSKQYAGTGALKTDFTRIGKRTMNGAINDGINAVTRYFKNNFADGYRQDAIDLFLGNFKVDPNALPERFDTSVFRLDATGGAIIGAIFSTAMVILCLLISENTTATLFWMIVFIAFLLFIYINGEEFVNTPKLKQD</sequence>
<proteinExistence type="predicted"/>
<keyword evidence="7" id="KW-0812">Transmembrane</keyword>
<dbReference type="GO" id="GO:0043812">
    <property type="term" value="F:phosphatidylinositol-4-phosphate phosphatase activity"/>
    <property type="evidence" value="ECO:0007669"/>
    <property type="project" value="TreeGrafter"/>
</dbReference>
<evidence type="ECO:0000256" key="1">
    <source>
        <dbReference type="ARBA" id="ARBA00013038"/>
    </source>
</evidence>
<keyword evidence="9" id="KW-1185">Reference proteome</keyword>
<evidence type="ECO:0000256" key="3">
    <source>
        <dbReference type="ARBA" id="ARBA00036807"/>
    </source>
</evidence>
<dbReference type="GO" id="GO:0046856">
    <property type="term" value="P:phosphatidylinositol dephosphorylation"/>
    <property type="evidence" value="ECO:0007669"/>
    <property type="project" value="TreeGrafter"/>
</dbReference>
<reference evidence="10" key="1">
    <citation type="submission" date="2022-11" db="UniProtKB">
        <authorList>
            <consortium name="WormBaseParasite"/>
        </authorList>
    </citation>
    <scope>IDENTIFICATION</scope>
</reference>
<protein>
    <recommendedName>
        <fullName evidence="4">Phosphatidylinositol-3-phosphatase SAC1</fullName>
        <ecNumber evidence="1">3.1.3.64</ecNumber>
    </recommendedName>
    <alternativeName>
        <fullName evidence="6">Phosphatidylinositol-4-phosphate phosphatase</fullName>
    </alternativeName>
    <alternativeName>
        <fullName evidence="5">Suppressor of actin mutations 1-like protein</fullName>
    </alternativeName>
</protein>
<dbReference type="PROSITE" id="PS50275">
    <property type="entry name" value="SAC"/>
    <property type="match status" value="1"/>
</dbReference>
<dbReference type="GO" id="GO:0004438">
    <property type="term" value="F:phosphatidylinositol-3-phosphate phosphatase activity"/>
    <property type="evidence" value="ECO:0007669"/>
    <property type="project" value="UniProtKB-EC"/>
</dbReference>
<keyword evidence="7" id="KW-1133">Transmembrane helix</keyword>
<evidence type="ECO:0000256" key="5">
    <source>
        <dbReference type="ARBA" id="ARBA00041396"/>
    </source>
</evidence>
<name>A0A914CH42_9BILA</name>
<evidence type="ECO:0000313" key="10">
    <source>
        <dbReference type="WBParaSite" id="ACRNAN_scaffold1061.g17567.t1"/>
    </source>
</evidence>
<dbReference type="Pfam" id="PF02383">
    <property type="entry name" value="Syja_N"/>
    <property type="match status" value="1"/>
</dbReference>
<feature type="transmembrane region" description="Helical" evidence="7">
    <location>
        <begin position="543"/>
        <end position="564"/>
    </location>
</feature>
<dbReference type="PANTHER" id="PTHR45662">
    <property type="entry name" value="PHOSPHATIDYLINOSITIDE PHOSPHATASE SAC1"/>
    <property type="match status" value="1"/>
</dbReference>
<evidence type="ECO:0000313" key="9">
    <source>
        <dbReference type="Proteomes" id="UP000887540"/>
    </source>
</evidence>
<feature type="transmembrane region" description="Helical" evidence="7">
    <location>
        <begin position="571"/>
        <end position="589"/>
    </location>
</feature>
<dbReference type="AlphaFoldDB" id="A0A914CH42"/>
<dbReference type="Proteomes" id="UP000887540">
    <property type="component" value="Unplaced"/>
</dbReference>
<dbReference type="PANTHER" id="PTHR45662:SF2">
    <property type="entry name" value="PHOSPHATIDYLINOSITOL-3-PHOSPHATASE SAC1"/>
    <property type="match status" value="1"/>
</dbReference>
<feature type="domain" description="SAC" evidence="8">
    <location>
        <begin position="131"/>
        <end position="472"/>
    </location>
</feature>
<evidence type="ECO:0000256" key="7">
    <source>
        <dbReference type="SAM" id="Phobius"/>
    </source>
</evidence>